<dbReference type="PROSITE" id="PS50222">
    <property type="entry name" value="EF_HAND_2"/>
    <property type="match status" value="4"/>
</dbReference>
<dbReference type="PRINTS" id="PR01697">
    <property type="entry name" value="PARVALBUMIN"/>
</dbReference>
<dbReference type="SMART" id="SM00054">
    <property type="entry name" value="EFh"/>
    <property type="match status" value="4"/>
</dbReference>
<organism evidence="4 5">
    <name type="scientific">Potamilus streckersoni</name>
    <dbReference type="NCBI Taxonomy" id="2493646"/>
    <lineage>
        <taxon>Eukaryota</taxon>
        <taxon>Metazoa</taxon>
        <taxon>Spiralia</taxon>
        <taxon>Lophotrochozoa</taxon>
        <taxon>Mollusca</taxon>
        <taxon>Bivalvia</taxon>
        <taxon>Autobranchia</taxon>
        <taxon>Heteroconchia</taxon>
        <taxon>Palaeoheterodonta</taxon>
        <taxon>Unionida</taxon>
        <taxon>Unionoidea</taxon>
        <taxon>Unionidae</taxon>
        <taxon>Ambleminae</taxon>
        <taxon>Lampsilini</taxon>
        <taxon>Potamilus</taxon>
    </lineage>
</organism>
<feature type="domain" description="EF-hand" evidence="3">
    <location>
        <begin position="87"/>
        <end position="122"/>
    </location>
</feature>
<evidence type="ECO:0000259" key="3">
    <source>
        <dbReference type="PROSITE" id="PS50222"/>
    </source>
</evidence>
<reference evidence="4" key="1">
    <citation type="journal article" date="2021" name="Genome Biol. Evol.">
        <title>A High-Quality Reference Genome for a Parasitic Bivalve with Doubly Uniparental Inheritance (Bivalvia: Unionida).</title>
        <authorList>
            <person name="Smith C.H."/>
        </authorList>
    </citation>
    <scope>NUCLEOTIDE SEQUENCE</scope>
    <source>
        <strain evidence="4">CHS0354</strain>
    </source>
</reference>
<comment type="caution">
    <text evidence="4">The sequence shown here is derived from an EMBL/GenBank/DDBJ whole genome shotgun (WGS) entry which is preliminary data.</text>
</comment>
<dbReference type="AlphaFoldDB" id="A0AAE0W7A9"/>
<dbReference type="Pfam" id="PF13499">
    <property type="entry name" value="EF-hand_7"/>
    <property type="match status" value="2"/>
</dbReference>
<proteinExistence type="predicted"/>
<dbReference type="CDD" id="cd00051">
    <property type="entry name" value="EFh"/>
    <property type="match status" value="2"/>
</dbReference>
<reference evidence="4" key="2">
    <citation type="journal article" date="2021" name="Genome Biol. Evol.">
        <title>Developing a high-quality reference genome for a parasitic bivalve with doubly uniparental inheritance (Bivalvia: Unionida).</title>
        <authorList>
            <person name="Smith C.H."/>
        </authorList>
    </citation>
    <scope>NUCLEOTIDE SEQUENCE</scope>
    <source>
        <strain evidence="4">CHS0354</strain>
        <tissue evidence="4">Mantle</tissue>
    </source>
</reference>
<evidence type="ECO:0000256" key="2">
    <source>
        <dbReference type="ARBA" id="ARBA00022837"/>
    </source>
</evidence>
<dbReference type="InterPro" id="IPR011992">
    <property type="entry name" value="EF-hand-dom_pair"/>
</dbReference>
<dbReference type="PANTHER" id="PTHR23048:SF0">
    <property type="entry name" value="CALMODULIN LIKE 3"/>
    <property type="match status" value="1"/>
</dbReference>
<keyword evidence="1" id="KW-0677">Repeat</keyword>
<protein>
    <recommendedName>
        <fullName evidence="3">EF-hand domain-containing protein</fullName>
    </recommendedName>
</protein>
<dbReference type="Gene3D" id="1.10.238.10">
    <property type="entry name" value="EF-hand"/>
    <property type="match status" value="2"/>
</dbReference>
<keyword evidence="5" id="KW-1185">Reference proteome</keyword>
<dbReference type="InterPro" id="IPR002048">
    <property type="entry name" value="EF_hand_dom"/>
</dbReference>
<dbReference type="EMBL" id="JAEAOA010000982">
    <property type="protein sequence ID" value="KAK3603077.1"/>
    <property type="molecule type" value="Genomic_DNA"/>
</dbReference>
<dbReference type="PROSITE" id="PS00018">
    <property type="entry name" value="EF_HAND_1"/>
    <property type="match status" value="4"/>
</dbReference>
<feature type="domain" description="EF-hand" evidence="3">
    <location>
        <begin position="51"/>
        <end position="86"/>
    </location>
</feature>
<dbReference type="GO" id="GO:0016460">
    <property type="term" value="C:myosin II complex"/>
    <property type="evidence" value="ECO:0007669"/>
    <property type="project" value="TreeGrafter"/>
</dbReference>
<gene>
    <name evidence="4" type="ORF">CHS0354_015772</name>
</gene>
<feature type="domain" description="EF-hand" evidence="3">
    <location>
        <begin position="124"/>
        <end position="159"/>
    </location>
</feature>
<dbReference type="SUPFAM" id="SSF47473">
    <property type="entry name" value="EF-hand"/>
    <property type="match status" value="1"/>
</dbReference>
<reference evidence="4" key="3">
    <citation type="submission" date="2023-05" db="EMBL/GenBank/DDBJ databases">
        <authorList>
            <person name="Smith C.H."/>
        </authorList>
    </citation>
    <scope>NUCLEOTIDE SEQUENCE</scope>
    <source>
        <strain evidence="4">CHS0354</strain>
        <tissue evidence="4">Mantle</tissue>
    </source>
</reference>
<evidence type="ECO:0000313" key="4">
    <source>
        <dbReference type="EMBL" id="KAK3603077.1"/>
    </source>
</evidence>
<dbReference type="FunFam" id="1.10.238.10:FF:000527">
    <property type="entry name" value="Calmodulin-3"/>
    <property type="match status" value="1"/>
</dbReference>
<evidence type="ECO:0000313" key="5">
    <source>
        <dbReference type="Proteomes" id="UP001195483"/>
    </source>
</evidence>
<sequence>MMSEKTGRYFVMDDEAAEATEVAEAAEHLPDLFLTQAAENDEDHETYLIGGRQEEYERAFKLYDISGDGVITVSELEKVMRTLGHQPTEDEVKELLQEADYNGDGCITFPEFVDIMERKLSDTTTYEELQNAFNYIDKDGSGYVSVTELRNVVAELGSKLNITEEDLADMMRIADVDGDGRIGFEEFFEMMTA</sequence>
<keyword evidence="2" id="KW-0106">Calcium</keyword>
<dbReference type="InterPro" id="IPR050230">
    <property type="entry name" value="CALM/Myosin/TropC-like"/>
</dbReference>
<feature type="domain" description="EF-hand" evidence="3">
    <location>
        <begin position="162"/>
        <end position="193"/>
    </location>
</feature>
<dbReference type="Proteomes" id="UP001195483">
    <property type="component" value="Unassembled WGS sequence"/>
</dbReference>
<evidence type="ECO:0000256" key="1">
    <source>
        <dbReference type="ARBA" id="ARBA00022737"/>
    </source>
</evidence>
<dbReference type="GO" id="GO:0005509">
    <property type="term" value="F:calcium ion binding"/>
    <property type="evidence" value="ECO:0007669"/>
    <property type="project" value="InterPro"/>
</dbReference>
<name>A0AAE0W7A9_9BIVA</name>
<dbReference type="InterPro" id="IPR018247">
    <property type="entry name" value="EF_Hand_1_Ca_BS"/>
</dbReference>
<accession>A0AAE0W7A9</accession>
<dbReference type="PANTHER" id="PTHR23048">
    <property type="entry name" value="MYOSIN LIGHT CHAIN 1, 3"/>
    <property type="match status" value="1"/>
</dbReference>